<gene>
    <name evidence="1" type="ORF">PN36_21270</name>
</gene>
<keyword evidence="2" id="KW-1185">Reference proteome</keyword>
<accession>A0A4E0RGF7</accession>
<evidence type="ECO:0000313" key="2">
    <source>
        <dbReference type="Proteomes" id="UP000030428"/>
    </source>
</evidence>
<protein>
    <submittedName>
        <fullName evidence="1">Uncharacterized protein</fullName>
    </submittedName>
</protein>
<organism evidence="1 2">
    <name type="scientific">Candidatus Thiomargarita nelsonii</name>
    <dbReference type="NCBI Taxonomy" id="1003181"/>
    <lineage>
        <taxon>Bacteria</taxon>
        <taxon>Pseudomonadati</taxon>
        <taxon>Pseudomonadota</taxon>
        <taxon>Gammaproteobacteria</taxon>
        <taxon>Thiotrichales</taxon>
        <taxon>Thiotrichaceae</taxon>
        <taxon>Thiomargarita</taxon>
    </lineage>
</organism>
<dbReference type="Proteomes" id="UP000030428">
    <property type="component" value="Unassembled WGS sequence"/>
</dbReference>
<reference evidence="1 2" key="1">
    <citation type="journal article" date="2016" name="Front. Microbiol.">
        <title>Single-Cell (Meta-)Genomics of a Dimorphic Candidatus Thiomargarita nelsonii Reveals Genomic Plasticity.</title>
        <authorList>
            <person name="Flood B.E."/>
            <person name="Fliss P."/>
            <person name="Jones D.S."/>
            <person name="Dick G.J."/>
            <person name="Jain S."/>
            <person name="Kaster A.K."/>
            <person name="Winkel M."/>
            <person name="Mussmann M."/>
            <person name="Bailey J."/>
        </authorList>
    </citation>
    <scope>NUCLEOTIDE SEQUENCE [LARGE SCALE GENOMIC DNA]</scope>
    <source>
        <strain evidence="1">Hydrate Ridge</strain>
    </source>
</reference>
<name>A0A4E0RGF7_9GAMM</name>
<evidence type="ECO:0000313" key="1">
    <source>
        <dbReference type="EMBL" id="TGO02656.1"/>
    </source>
</evidence>
<proteinExistence type="predicted"/>
<dbReference type="AlphaFoldDB" id="A0A4E0RGF7"/>
<sequence length="162" mass="19178">MKIATEFIVLHDDGPMPKEDKFCPSFWQSKHFDSDGDYYYENIDGRWTNLEITKLESNDKNSMLVVNTYREKDRNYEPATHEIADLKRYVDYKLEKRYLSDAVINGIRNLSVTSLCFETYNLDDYQDFLKTVHFFLEYSKGVLVNFNHLDASSFYTEFLGIV</sequence>
<comment type="caution">
    <text evidence="1">The sequence shown here is derived from an EMBL/GenBank/DDBJ whole genome shotgun (WGS) entry which is preliminary data.</text>
</comment>
<dbReference type="EMBL" id="JSZA02000095">
    <property type="protein sequence ID" value="TGO02656.1"/>
    <property type="molecule type" value="Genomic_DNA"/>
</dbReference>